<feature type="transmembrane region" description="Helical" evidence="5">
    <location>
        <begin position="21"/>
        <end position="39"/>
    </location>
</feature>
<dbReference type="RefSeq" id="XP_044553597.1">
    <property type="nucleotide sequence ID" value="XM_044690122.1"/>
</dbReference>
<dbReference type="Pfam" id="PF25752">
    <property type="entry name" value="DUF1619_N"/>
    <property type="match status" value="1"/>
</dbReference>
<dbReference type="PANTHER" id="PTHR14611:SF2">
    <property type="entry name" value="TECTONIC"/>
    <property type="match status" value="1"/>
</dbReference>
<dbReference type="InterPro" id="IPR011677">
    <property type="entry name" value="TCTN1-3_dom"/>
</dbReference>
<name>A0AA88KN30_NAELO</name>
<keyword evidence="9" id="KW-1185">Reference proteome</keyword>
<keyword evidence="3" id="KW-0970">Cilium biogenesis/degradation</keyword>
<dbReference type="Proteomes" id="UP000816034">
    <property type="component" value="Unassembled WGS sequence"/>
</dbReference>
<organism evidence="8 9">
    <name type="scientific">Naegleria lovaniensis</name>
    <name type="common">Amoeba</name>
    <dbReference type="NCBI Taxonomy" id="51637"/>
    <lineage>
        <taxon>Eukaryota</taxon>
        <taxon>Discoba</taxon>
        <taxon>Heterolobosea</taxon>
        <taxon>Tetramitia</taxon>
        <taxon>Eutetramitia</taxon>
        <taxon>Vahlkampfiidae</taxon>
        <taxon>Naegleria</taxon>
    </lineage>
</organism>
<dbReference type="PANTHER" id="PTHR14611">
    <property type="entry name" value="TECTONIC FAMILY MEMBER"/>
    <property type="match status" value="1"/>
</dbReference>
<evidence type="ECO:0000259" key="6">
    <source>
        <dbReference type="Pfam" id="PF07773"/>
    </source>
</evidence>
<keyword evidence="5" id="KW-0812">Transmembrane</keyword>
<comment type="caution">
    <text evidence="8">The sequence shown here is derived from an EMBL/GenBank/DDBJ whole genome shotgun (WGS) entry which is preliminary data.</text>
</comment>
<evidence type="ECO:0000256" key="5">
    <source>
        <dbReference type="SAM" id="Phobius"/>
    </source>
</evidence>
<dbReference type="GO" id="GO:0030030">
    <property type="term" value="P:cell projection organization"/>
    <property type="evidence" value="ECO:0007669"/>
    <property type="project" value="UniProtKB-KW"/>
</dbReference>
<proteinExistence type="inferred from homology"/>
<comment type="similarity">
    <text evidence="1">Belongs to the tectonic family.</text>
</comment>
<evidence type="ECO:0000313" key="9">
    <source>
        <dbReference type="Proteomes" id="UP000816034"/>
    </source>
</evidence>
<evidence type="ECO:0000259" key="7">
    <source>
        <dbReference type="Pfam" id="PF25752"/>
    </source>
</evidence>
<accession>A0AA88KN30</accession>
<dbReference type="AlphaFoldDB" id="A0AA88KN30"/>
<feature type="domain" description="Tectonic-1-3 N-terminal" evidence="7">
    <location>
        <begin position="79"/>
        <end position="162"/>
    </location>
</feature>
<reference evidence="8 9" key="1">
    <citation type="journal article" date="2018" name="BMC Genomics">
        <title>The genome of Naegleria lovaniensis, the basis for a comparative approach to unravel pathogenicity factors of the human pathogenic amoeba N. fowleri.</title>
        <authorList>
            <person name="Liechti N."/>
            <person name="Schurch N."/>
            <person name="Bruggmann R."/>
            <person name="Wittwer M."/>
        </authorList>
    </citation>
    <scope>NUCLEOTIDE SEQUENCE [LARGE SCALE GENOMIC DNA]</scope>
    <source>
        <strain evidence="8 9">ATCC 30569</strain>
    </source>
</reference>
<evidence type="ECO:0000256" key="4">
    <source>
        <dbReference type="ARBA" id="ARBA00023180"/>
    </source>
</evidence>
<sequence>MKNDRSVQMPQLVPKRKAFSEYSVSQVMIMITLAVFYILTFCPNLCIILALNVTSKDYSVDWNLVPASPPAAANSQDSSFGSCVCDLTKNQCDPNCCCDPDCAQSTVEKTFSKCLSPVSKKDMNYMCVQKSLVTFSNLDTLGISTKEVTQDPSTPLFCVYFEGKSVDGQYYSVVGDLDATTIKKTVDKEDASTVYKRMISKKIVYETVPTIGNQKTDTYLYGDKIPTTTSPISSTLTLTYLTVPRSHSSELCDTSSFVKFAQSDEFTHSCYWIPTSVDTLQSRCSNQFSYDKLISTVVGTVANPNSNNFKAVSVAQLISVSSTGVETVLSNTNIATTYTVATQTCTNAVIGMGYYFSTTDTGTISSVQLIVKVATLVNPSSVTLTNNVQFINGTINDYLIGTTRPKSGNPGYIRKKPLLAGYTVTNNQKSAIYQQVDGLTAPTGYGCSSKTSILFDVDSVYSCSLSLNISELQSLCLKNSISQLSSPVTQIGRYGNADYTNTNDWVAILQDSTPSSTWDSLKSTCNNIAGGVEYQVVIAKSGSVQNEQWKVQGVKRVYYPLTWAFTGDTTSSNTFWIETRVRFVRVSGQETIQKNYPAPNFLPFLPEDVFYPFSLIYSSDAPGSTFTVSSTNWFLVLISSLLTFVLTVM</sequence>
<keyword evidence="4" id="KW-0325">Glycoprotein</keyword>
<dbReference type="Pfam" id="PF07773">
    <property type="entry name" value="TCTN_DUF1619"/>
    <property type="match status" value="1"/>
</dbReference>
<gene>
    <name evidence="8" type="ORF">C9374_014165</name>
</gene>
<feature type="domain" description="Tectonic-1-3" evidence="6">
    <location>
        <begin position="411"/>
        <end position="585"/>
    </location>
</feature>
<dbReference type="GeneID" id="68106618"/>
<keyword evidence="2" id="KW-0732">Signal</keyword>
<keyword evidence="5" id="KW-1133">Transmembrane helix</keyword>
<evidence type="ECO:0000256" key="1">
    <source>
        <dbReference type="ARBA" id="ARBA00007633"/>
    </source>
</evidence>
<dbReference type="EMBL" id="PYSW02000007">
    <property type="protein sequence ID" value="KAG2389605.1"/>
    <property type="molecule type" value="Genomic_DNA"/>
</dbReference>
<evidence type="ECO:0008006" key="10">
    <source>
        <dbReference type="Google" id="ProtNLM"/>
    </source>
</evidence>
<dbReference type="InterPro" id="IPR057724">
    <property type="entry name" value="TCTN1-3_N"/>
</dbReference>
<evidence type="ECO:0000256" key="2">
    <source>
        <dbReference type="ARBA" id="ARBA00022729"/>
    </source>
</evidence>
<protein>
    <recommendedName>
        <fullName evidence="10">Tectonic domain-containing protein</fullName>
    </recommendedName>
</protein>
<keyword evidence="5" id="KW-0472">Membrane</keyword>
<dbReference type="InterPro" id="IPR040354">
    <property type="entry name" value="TCTN1-3"/>
</dbReference>
<evidence type="ECO:0000313" key="8">
    <source>
        <dbReference type="EMBL" id="KAG2389605.1"/>
    </source>
</evidence>
<evidence type="ECO:0000256" key="3">
    <source>
        <dbReference type="ARBA" id="ARBA00022794"/>
    </source>
</evidence>